<gene>
    <name evidence="2" type="ORF">EDC18_102415</name>
</gene>
<dbReference type="AlphaFoldDB" id="A0A4R3MR35"/>
<dbReference type="OrthoDB" id="9765386at2"/>
<evidence type="ECO:0000313" key="3">
    <source>
        <dbReference type="Proteomes" id="UP000294902"/>
    </source>
</evidence>
<dbReference type="Pfam" id="PF04233">
    <property type="entry name" value="Phage_Mu_F"/>
    <property type="match status" value="1"/>
</dbReference>
<name>A0A4R3MR35_9FIRM</name>
<evidence type="ECO:0000313" key="2">
    <source>
        <dbReference type="EMBL" id="TCT16396.1"/>
    </source>
</evidence>
<proteinExistence type="predicted"/>
<comment type="caution">
    <text evidence="2">The sequence shown here is derived from an EMBL/GenBank/DDBJ whole genome shotgun (WGS) entry which is preliminary data.</text>
</comment>
<evidence type="ECO:0000259" key="1">
    <source>
        <dbReference type="Pfam" id="PF04233"/>
    </source>
</evidence>
<dbReference type="Proteomes" id="UP000294902">
    <property type="component" value="Unassembled WGS sequence"/>
</dbReference>
<dbReference type="EMBL" id="SMAL01000002">
    <property type="protein sequence ID" value="TCT16396.1"/>
    <property type="molecule type" value="Genomic_DNA"/>
</dbReference>
<dbReference type="InterPro" id="IPR006528">
    <property type="entry name" value="Phage_head_morphogenesis_dom"/>
</dbReference>
<accession>A0A4R3MR35</accession>
<feature type="domain" description="Phage head morphogenesis" evidence="1">
    <location>
        <begin position="152"/>
        <end position="256"/>
    </location>
</feature>
<organism evidence="2 3">
    <name type="scientific">Natranaerovirga pectinivora</name>
    <dbReference type="NCBI Taxonomy" id="682400"/>
    <lineage>
        <taxon>Bacteria</taxon>
        <taxon>Bacillati</taxon>
        <taxon>Bacillota</taxon>
        <taxon>Clostridia</taxon>
        <taxon>Lachnospirales</taxon>
        <taxon>Natranaerovirgaceae</taxon>
        <taxon>Natranaerovirga</taxon>
    </lineage>
</organism>
<keyword evidence="3" id="KW-1185">Reference proteome</keyword>
<dbReference type="NCBIfam" id="TIGR01641">
    <property type="entry name" value="phageSPP1_gp7"/>
    <property type="match status" value="1"/>
</dbReference>
<sequence>MTRLEREILNIKRDTEKIAEKDIKRLAREYKKSLADIRAIVLQVYTKYSDDDGELNISNAQLINEMNRLDKVLEREARRIGLLEVGLVTALLTTTYKHSYYKTAYTLDKGIELGVNYRVLRPEFIERAINVPIEGYMYSDRIWLNKEVMMQRLRRDLINHMQSGTSVEKLSRKLSKDLGSDYYNSYRLIRNETARVQSEAQEQIYQDSDSVQSLLFDATLDDRTTELCQGLHGTVYRKDEPHPKIPDDTHIQCRSAYIPIVEGWNPTKKRDNLSKQNIDYPSNFEDWKRSNSIE</sequence>
<reference evidence="2 3" key="1">
    <citation type="submission" date="2019-03" db="EMBL/GenBank/DDBJ databases">
        <title>Genomic Encyclopedia of Type Strains, Phase IV (KMG-IV): sequencing the most valuable type-strain genomes for metagenomic binning, comparative biology and taxonomic classification.</title>
        <authorList>
            <person name="Goeker M."/>
        </authorList>
    </citation>
    <scope>NUCLEOTIDE SEQUENCE [LARGE SCALE GENOMIC DNA]</scope>
    <source>
        <strain evidence="2 3">DSM 24629</strain>
    </source>
</reference>
<protein>
    <submittedName>
        <fullName evidence="2">SPP1 gp7 family putative phage head morphogenesis protein</fullName>
    </submittedName>
</protein>
<dbReference type="RefSeq" id="WP_132250758.1">
    <property type="nucleotide sequence ID" value="NZ_SMAL01000002.1"/>
</dbReference>